<keyword evidence="2" id="KW-1185">Reference proteome</keyword>
<evidence type="ECO:0000313" key="2">
    <source>
        <dbReference type="Proteomes" id="UP001523392"/>
    </source>
</evidence>
<feature type="non-terminal residue" evidence="1">
    <location>
        <position position="1"/>
    </location>
</feature>
<name>A0ABT1DCA4_9PROT</name>
<reference evidence="1 2" key="1">
    <citation type="submission" date="2021-12" db="EMBL/GenBank/DDBJ databases">
        <title>Siccirubricoccus leaddurans sp. nov., a high concentration Zn2+ tolerance bacterium.</title>
        <authorList>
            <person name="Cao Y."/>
        </authorList>
    </citation>
    <scope>NUCLEOTIDE SEQUENCE [LARGE SCALE GENOMIC DNA]</scope>
    <source>
        <strain evidence="1 2">KC 17139</strain>
    </source>
</reference>
<proteinExistence type="predicted"/>
<accession>A0ABT1DCA4</accession>
<evidence type="ECO:0000313" key="1">
    <source>
        <dbReference type="EMBL" id="MCO6419539.1"/>
    </source>
</evidence>
<sequence length="174" mass="17507">RLAAAAALRPEGHAELDLAALGQDSVAVAALGRLLALVSGRPYAPAAPAVLALLRRGEGTLAGAWLHPRPGRPALLAREAAGLAPPVPACQGAVWDGRFRLIGPGDPVCRLGALGPAAAARLRDRAPLPAVALAALPAIWHHAALVAVPHLHYPGLEASARFATILAPTIAGGG</sequence>
<comment type="caution">
    <text evidence="1">The sequence shown here is derived from an EMBL/GenBank/DDBJ whole genome shotgun (WGS) entry which is preliminary data.</text>
</comment>
<protein>
    <submittedName>
        <fullName evidence="1">Uncharacterized protein</fullName>
    </submittedName>
</protein>
<gene>
    <name evidence="1" type="ORF">JYK14_25725</name>
</gene>
<dbReference type="EMBL" id="JAFIRR010000204">
    <property type="protein sequence ID" value="MCO6419539.1"/>
    <property type="molecule type" value="Genomic_DNA"/>
</dbReference>
<dbReference type="Proteomes" id="UP001523392">
    <property type="component" value="Unassembled WGS sequence"/>
</dbReference>
<organism evidence="1 2">
    <name type="scientific">Siccirubricoccus soli</name>
    <dbReference type="NCBI Taxonomy" id="2899147"/>
    <lineage>
        <taxon>Bacteria</taxon>
        <taxon>Pseudomonadati</taxon>
        <taxon>Pseudomonadota</taxon>
        <taxon>Alphaproteobacteria</taxon>
        <taxon>Acetobacterales</taxon>
        <taxon>Roseomonadaceae</taxon>
        <taxon>Siccirubricoccus</taxon>
    </lineage>
</organism>